<feature type="region of interest" description="Disordered" evidence="1">
    <location>
        <begin position="247"/>
        <end position="309"/>
    </location>
</feature>
<evidence type="ECO:0000256" key="1">
    <source>
        <dbReference type="SAM" id="MobiDB-lite"/>
    </source>
</evidence>
<dbReference type="Gene3D" id="3.10.310.50">
    <property type="match status" value="1"/>
</dbReference>
<feature type="domain" description="TPM" evidence="3">
    <location>
        <begin position="75"/>
        <end position="190"/>
    </location>
</feature>
<feature type="compositionally biased region" description="Basic and acidic residues" evidence="1">
    <location>
        <begin position="290"/>
        <end position="309"/>
    </location>
</feature>
<keyword evidence="2" id="KW-0472">Membrane</keyword>
<keyword evidence="2" id="KW-1133">Transmembrane helix</keyword>
<name>A0A087VV10_9BIFI</name>
<sequence length="309" mass="32847">MAVQHEEYLSPGHVVERGIGNILDSRRGRPARCACRFALLLVVALLIFPLVGGVEAGAEEGQTDSGEGTVSEQITDTQNLLGSDVGSVTDAIKSTKEETGVSVRLLYLPSFYQKMKPEDWAKQVLASMKPAPNTVLLAVASQDGKLVVAVSNNSDEWLRDQKTVDQLSQDALGPISKAGNPDWVGSAKALMDGISRIDAQRKQQRQVTIILVVLAVVVVLGVGAFLLIRKRRKKSGSVVEAKPDVDTGKKAANDAGKETVSKAGTERDGGTDTGADTPDGMKSVDAGDSADARFAPRREDEDKTRPGAK</sequence>
<organism evidence="4 5">
    <name type="scientific">Bifidobacterium [indicum] DSM 20214 = LMG 11587</name>
    <dbReference type="NCBI Taxonomy" id="1341694"/>
    <lineage>
        <taxon>Bacteria</taxon>
        <taxon>Bacillati</taxon>
        <taxon>Actinomycetota</taxon>
        <taxon>Actinomycetes</taxon>
        <taxon>Bifidobacteriales</taxon>
        <taxon>Bifidobacteriaceae</taxon>
        <taxon>Bifidobacterium</taxon>
    </lineage>
</organism>
<reference evidence="4 5" key="1">
    <citation type="journal article" date="2014" name="Appl. Environ. Microbiol.">
        <title>Genomic encyclopedia of type strains of the genus Bifidobacterium.</title>
        <authorList>
            <person name="Milani C."/>
            <person name="Lugli G.A."/>
            <person name="Duranti S."/>
            <person name="Turroni F."/>
            <person name="Bottacini F."/>
            <person name="Mangifesta M."/>
            <person name="Sanchez B."/>
            <person name="Viappiani A."/>
            <person name="Mancabelli L."/>
            <person name="Taminiau B."/>
            <person name="Delcenserie V."/>
            <person name="Barrangou R."/>
            <person name="Margolles A."/>
            <person name="van Sinderen D."/>
            <person name="Ventura M."/>
        </authorList>
    </citation>
    <scope>NUCLEOTIDE SEQUENCE [LARGE SCALE GENOMIC DNA]</scope>
    <source>
        <strain evidence="4 5">LMG 11587</strain>
    </source>
</reference>
<feature type="transmembrane region" description="Helical" evidence="2">
    <location>
        <begin position="207"/>
        <end position="228"/>
    </location>
</feature>
<gene>
    <name evidence="4" type="ORF">BINDI_0860</name>
</gene>
<protein>
    <recommendedName>
        <fullName evidence="3">TPM domain-containing protein</fullName>
    </recommendedName>
</protein>
<evidence type="ECO:0000256" key="2">
    <source>
        <dbReference type="SAM" id="Phobius"/>
    </source>
</evidence>
<feature type="compositionally biased region" description="Basic and acidic residues" evidence="1">
    <location>
        <begin position="247"/>
        <end position="270"/>
    </location>
</feature>
<keyword evidence="2" id="KW-0812">Transmembrane</keyword>
<evidence type="ECO:0000259" key="3">
    <source>
        <dbReference type="Pfam" id="PF04536"/>
    </source>
</evidence>
<dbReference type="AlphaFoldDB" id="A0A087VV10"/>
<evidence type="ECO:0000313" key="5">
    <source>
        <dbReference type="Proteomes" id="UP000028569"/>
    </source>
</evidence>
<dbReference type="OrthoDB" id="3240422at2"/>
<dbReference type="InterPro" id="IPR007621">
    <property type="entry name" value="TPM_dom"/>
</dbReference>
<evidence type="ECO:0000313" key="4">
    <source>
        <dbReference type="EMBL" id="AIC92128.1"/>
    </source>
</evidence>
<accession>A0A087VV10</accession>
<dbReference type="HOGENOM" id="CLU_061736_0_0_11"/>
<feature type="transmembrane region" description="Helical" evidence="2">
    <location>
        <begin position="33"/>
        <end position="52"/>
    </location>
</feature>
<dbReference type="Proteomes" id="UP000028569">
    <property type="component" value="Chromosome"/>
</dbReference>
<dbReference type="KEGG" id="bii:BINDI_0860"/>
<keyword evidence="5" id="KW-1185">Reference proteome</keyword>
<dbReference type="EMBL" id="CP006018">
    <property type="protein sequence ID" value="AIC92128.1"/>
    <property type="molecule type" value="Genomic_DNA"/>
</dbReference>
<proteinExistence type="predicted"/>
<dbReference type="RefSeq" id="WP_052108794.1">
    <property type="nucleotide sequence ID" value="NZ_CP006018.1"/>
</dbReference>
<dbReference type="Pfam" id="PF04536">
    <property type="entry name" value="TPM_phosphatase"/>
    <property type="match status" value="1"/>
</dbReference>